<dbReference type="EMBL" id="CP002347">
    <property type="protein sequence ID" value="ADR18058.1"/>
    <property type="molecule type" value="Genomic_DNA"/>
</dbReference>
<dbReference type="STRING" id="768670.Calni_0145"/>
<feature type="compositionally biased region" description="Basic and acidic residues" evidence="1">
    <location>
        <begin position="332"/>
        <end position="342"/>
    </location>
</feature>
<gene>
    <name evidence="2" type="ordered locus">Calni_0145</name>
</gene>
<name>E4TIV3_CALNY</name>
<evidence type="ECO:0000256" key="1">
    <source>
        <dbReference type="SAM" id="MobiDB-lite"/>
    </source>
</evidence>
<dbReference type="InterPro" id="IPR038475">
    <property type="entry name" value="RecG_C_sf"/>
</dbReference>
<dbReference type="PANTHER" id="PTHR30595">
    <property type="entry name" value="GLPR-RELATED TRANSCRIPTIONAL REPRESSOR"/>
    <property type="match status" value="1"/>
</dbReference>
<sequence>MLQDTTQQHRELLRLSTKQSQKIEAEDRLPLIKGLKDKKLLLQKLQLYTKDGKLTRGALMLFGKDPQYFYPSAYARIGRFKSEVQILDTVEVRGNLFQQLDGIMNAIKKHISVRFDISVKDLKLEELARKDIWEYPLEALREAVINALIHRDYLDTAPIRIKIYEDKITIWNLGKLMPPLTVEMLKQEHSGYHRNRFITAVFYYAGLIEKCVSGTIRIIQLCKEQGLPEPEFMETPIGIGAFPITFNKDIYTEEQLRKLELNERQIKAEMYVNGKGKITNKEYREISNLKERFATIVLNNLVNKGILVKYGTTGRGTYYAVAKTQKPHKTRSKDADKDNNVD</sequence>
<accession>E4TIV3</accession>
<reference key="1">
    <citation type="submission" date="2010-11" db="EMBL/GenBank/DDBJ databases">
        <title>The complete genome of chromosome of Calditerrivibrio nitroreducens DSM 19672.</title>
        <authorList>
            <consortium name="US DOE Joint Genome Institute (JGI-PGF)"/>
            <person name="Lucas S."/>
            <person name="Copeland A."/>
            <person name="Lapidus A."/>
            <person name="Bruce D."/>
            <person name="Goodwin L."/>
            <person name="Pitluck S."/>
            <person name="Kyrpides N."/>
            <person name="Mavromatis K."/>
            <person name="Ivanova N."/>
            <person name="Mikhailova N."/>
            <person name="Zeytun A."/>
            <person name="Brettin T."/>
            <person name="Detter J.C."/>
            <person name="Tapia R."/>
            <person name="Han C."/>
            <person name="Land M."/>
            <person name="Hauser L."/>
            <person name="Markowitz V."/>
            <person name="Cheng J.-F."/>
            <person name="Hugenholtz P."/>
            <person name="Woyke T."/>
            <person name="Wu D."/>
            <person name="Spring S."/>
            <person name="Schroeder M."/>
            <person name="Brambilla E."/>
            <person name="Klenk H.-P."/>
            <person name="Eisen J.A."/>
        </authorList>
    </citation>
    <scope>NUCLEOTIDE SEQUENCE [LARGE SCALE GENOMIC DNA]</scope>
    <source>
        <strain>DSM 19672</strain>
    </source>
</reference>
<dbReference type="KEGG" id="cni:Calni_0145"/>
<proteinExistence type="predicted"/>
<keyword evidence="3" id="KW-1185">Reference proteome</keyword>
<feature type="region of interest" description="Disordered" evidence="1">
    <location>
        <begin position="323"/>
        <end position="342"/>
    </location>
</feature>
<dbReference type="AlphaFoldDB" id="E4TIV3"/>
<dbReference type="OrthoDB" id="9807907at2"/>
<dbReference type="Pfam" id="PF13749">
    <property type="entry name" value="HATPase_c_4"/>
    <property type="match status" value="1"/>
</dbReference>
<evidence type="ECO:0000313" key="3">
    <source>
        <dbReference type="Proteomes" id="UP000007039"/>
    </source>
</evidence>
<reference evidence="2 3" key="2">
    <citation type="journal article" date="2011" name="Stand. Genomic Sci.">
        <title>Complete genome sequence of Calditerrivibrio nitroreducens type strain (Yu37-1).</title>
        <authorList>
            <person name="Pitluck S."/>
            <person name="Sikorski J."/>
            <person name="Zeytun A."/>
            <person name="Lapidus A."/>
            <person name="Nolan M."/>
            <person name="Lucas S."/>
            <person name="Hammon N."/>
            <person name="Deshpande S."/>
            <person name="Cheng J.F."/>
            <person name="Tapia R."/>
            <person name="Han C."/>
            <person name="Goodwin L."/>
            <person name="Liolios K."/>
            <person name="Pagani I."/>
            <person name="Ivanova N."/>
            <person name="Mavromatis K."/>
            <person name="Pati A."/>
            <person name="Chen A."/>
            <person name="Palaniappan K."/>
            <person name="Hauser L."/>
            <person name="Chang Y.J."/>
            <person name="Jeffries C.D."/>
            <person name="Detter J.C."/>
            <person name="Brambilla E."/>
            <person name="Djao O.D."/>
            <person name="Rohde M."/>
            <person name="Spring S."/>
            <person name="Goker M."/>
            <person name="Woyke T."/>
            <person name="Bristow J."/>
            <person name="Eisen J.A."/>
            <person name="Markowitz V."/>
            <person name="Hugenholtz P."/>
            <person name="Kyrpides N.C."/>
            <person name="Klenk H.P."/>
            <person name="Land M."/>
        </authorList>
    </citation>
    <scope>NUCLEOTIDE SEQUENCE [LARGE SCALE GENOMIC DNA]</scope>
    <source>
        <strain evidence="3">DSM 19672 / NBRC 101217 / Yu37-1</strain>
    </source>
</reference>
<dbReference type="HOGENOM" id="CLU_810583_0_0_0"/>
<organism evidence="2 3">
    <name type="scientific">Calditerrivibrio nitroreducens (strain DSM 19672 / NBRC 101217 / Yu37-1)</name>
    <dbReference type="NCBI Taxonomy" id="768670"/>
    <lineage>
        <taxon>Bacteria</taxon>
        <taxon>Pseudomonadati</taxon>
        <taxon>Deferribacterota</taxon>
        <taxon>Deferribacteres</taxon>
        <taxon>Deferribacterales</taxon>
        <taxon>Calditerrivibrionaceae</taxon>
    </lineage>
</organism>
<evidence type="ECO:0000313" key="2">
    <source>
        <dbReference type="EMBL" id="ADR18058.1"/>
    </source>
</evidence>
<protein>
    <submittedName>
        <fullName evidence="2">Putative transcriptional regulator</fullName>
    </submittedName>
</protein>
<dbReference type="eggNOG" id="COG2865">
    <property type="taxonomic scope" value="Bacteria"/>
</dbReference>
<dbReference type="InterPro" id="IPR036388">
    <property type="entry name" value="WH-like_DNA-bd_sf"/>
</dbReference>
<dbReference type="Gene3D" id="1.10.10.10">
    <property type="entry name" value="Winged helix-like DNA-binding domain superfamily/Winged helix DNA-binding domain"/>
    <property type="match status" value="1"/>
</dbReference>
<dbReference type="Gene3D" id="3.30.565.60">
    <property type="match status" value="1"/>
</dbReference>
<dbReference type="PANTHER" id="PTHR30595:SF6">
    <property type="entry name" value="SCHLAFEN ALBA-2 DOMAIN-CONTAINING PROTEIN"/>
    <property type="match status" value="1"/>
</dbReference>
<dbReference type="Proteomes" id="UP000007039">
    <property type="component" value="Chromosome"/>
</dbReference>